<proteinExistence type="predicted"/>
<feature type="region of interest" description="Disordered" evidence="1">
    <location>
        <begin position="1"/>
        <end position="21"/>
    </location>
</feature>
<name>A0A392RST7_9FABA</name>
<dbReference type="EMBL" id="LXQA010260679">
    <property type="protein sequence ID" value="MCI38850.1"/>
    <property type="molecule type" value="Genomic_DNA"/>
</dbReference>
<sequence>LTCEVVLEPNVDDPRLPPRDPAVVSESIVRPTPCIESLPDKDGQATGPVPLEGEHIQEWMDSQLRGRLLWQV</sequence>
<keyword evidence="3" id="KW-1185">Reference proteome</keyword>
<evidence type="ECO:0000313" key="2">
    <source>
        <dbReference type="EMBL" id="MCI38850.1"/>
    </source>
</evidence>
<evidence type="ECO:0000256" key="1">
    <source>
        <dbReference type="SAM" id="MobiDB-lite"/>
    </source>
</evidence>
<feature type="non-terminal residue" evidence="2">
    <location>
        <position position="1"/>
    </location>
</feature>
<organism evidence="2 3">
    <name type="scientific">Trifolium medium</name>
    <dbReference type="NCBI Taxonomy" id="97028"/>
    <lineage>
        <taxon>Eukaryota</taxon>
        <taxon>Viridiplantae</taxon>
        <taxon>Streptophyta</taxon>
        <taxon>Embryophyta</taxon>
        <taxon>Tracheophyta</taxon>
        <taxon>Spermatophyta</taxon>
        <taxon>Magnoliopsida</taxon>
        <taxon>eudicotyledons</taxon>
        <taxon>Gunneridae</taxon>
        <taxon>Pentapetalae</taxon>
        <taxon>rosids</taxon>
        <taxon>fabids</taxon>
        <taxon>Fabales</taxon>
        <taxon>Fabaceae</taxon>
        <taxon>Papilionoideae</taxon>
        <taxon>50 kb inversion clade</taxon>
        <taxon>NPAAA clade</taxon>
        <taxon>Hologalegina</taxon>
        <taxon>IRL clade</taxon>
        <taxon>Trifolieae</taxon>
        <taxon>Trifolium</taxon>
    </lineage>
</organism>
<dbReference type="Proteomes" id="UP000265520">
    <property type="component" value="Unassembled WGS sequence"/>
</dbReference>
<evidence type="ECO:0000313" key="3">
    <source>
        <dbReference type="Proteomes" id="UP000265520"/>
    </source>
</evidence>
<reference evidence="2 3" key="1">
    <citation type="journal article" date="2018" name="Front. Plant Sci.">
        <title>Red Clover (Trifolium pratense) and Zigzag Clover (T. medium) - A Picture of Genomic Similarities and Differences.</title>
        <authorList>
            <person name="Dluhosova J."/>
            <person name="Istvanek J."/>
            <person name="Nedelnik J."/>
            <person name="Repkova J."/>
        </authorList>
    </citation>
    <scope>NUCLEOTIDE SEQUENCE [LARGE SCALE GENOMIC DNA]</scope>
    <source>
        <strain evidence="3">cv. 10/8</strain>
        <tissue evidence="2">Leaf</tissue>
    </source>
</reference>
<dbReference type="AlphaFoldDB" id="A0A392RST7"/>
<comment type="caution">
    <text evidence="2">The sequence shown here is derived from an EMBL/GenBank/DDBJ whole genome shotgun (WGS) entry which is preliminary data.</text>
</comment>
<protein>
    <submittedName>
        <fullName evidence="2">Uncharacterized protein</fullName>
    </submittedName>
</protein>
<accession>A0A392RST7</accession>